<dbReference type="CDD" id="cd00167">
    <property type="entry name" value="SANT"/>
    <property type="match status" value="1"/>
</dbReference>
<evidence type="ECO:0000256" key="1">
    <source>
        <dbReference type="ARBA" id="ARBA00022853"/>
    </source>
</evidence>
<evidence type="ECO:0008006" key="7">
    <source>
        <dbReference type="Google" id="ProtNLM"/>
    </source>
</evidence>
<feature type="compositionally biased region" description="Low complexity" evidence="2">
    <location>
        <begin position="1690"/>
        <end position="1703"/>
    </location>
</feature>
<reference evidence="5 6" key="1">
    <citation type="journal article" date="2021" name="bioRxiv">
        <title>The Gossypium anomalum genome as a resource for cotton improvement and evolutionary analysis of hybrid incompatibility.</title>
        <authorList>
            <person name="Grover C.E."/>
            <person name="Yuan D."/>
            <person name="Arick M.A."/>
            <person name="Miller E.R."/>
            <person name="Hu G."/>
            <person name="Peterson D.G."/>
            <person name="Wendel J.F."/>
            <person name="Udall J.A."/>
        </authorList>
    </citation>
    <scope>NUCLEOTIDE SEQUENCE [LARGE SCALE GENOMIC DNA]</scope>
    <source>
        <strain evidence="5">JFW-Udall</strain>
        <tissue evidence="5">Leaf</tissue>
    </source>
</reference>
<feature type="compositionally biased region" description="Low complexity" evidence="2">
    <location>
        <begin position="1666"/>
        <end position="1683"/>
    </location>
</feature>
<feature type="region of interest" description="Disordered" evidence="2">
    <location>
        <begin position="1504"/>
        <end position="1555"/>
    </location>
</feature>
<feature type="compositionally biased region" description="Low complexity" evidence="2">
    <location>
        <begin position="1980"/>
        <end position="2025"/>
    </location>
</feature>
<name>A0A8J6D0L5_9ROSI</name>
<feature type="compositionally biased region" description="Polar residues" evidence="2">
    <location>
        <begin position="1544"/>
        <end position="1555"/>
    </location>
</feature>
<gene>
    <name evidence="5" type="ORF">CXB51_020507</name>
</gene>
<dbReference type="PANTHER" id="PTHR46774">
    <property type="entry name" value="CHROMATIN MODIFICATION-RELATED PROTEIN EAF1 A-RELATED"/>
    <property type="match status" value="1"/>
</dbReference>
<dbReference type="SMART" id="SM00717">
    <property type="entry name" value="SANT"/>
    <property type="match status" value="1"/>
</dbReference>
<dbReference type="Pfam" id="PF07529">
    <property type="entry name" value="HSA"/>
    <property type="match status" value="1"/>
</dbReference>
<dbReference type="OrthoDB" id="372624at2759"/>
<feature type="compositionally biased region" description="Polar residues" evidence="2">
    <location>
        <begin position="161"/>
        <end position="176"/>
    </location>
</feature>
<dbReference type="SMART" id="SM00573">
    <property type="entry name" value="HSA"/>
    <property type="match status" value="1"/>
</dbReference>
<dbReference type="Proteomes" id="UP000701853">
    <property type="component" value="Chromosome 8"/>
</dbReference>
<proteinExistence type="predicted"/>
<dbReference type="EMBL" id="JAHUZN010000008">
    <property type="protein sequence ID" value="KAG8486908.1"/>
    <property type="molecule type" value="Genomic_DNA"/>
</dbReference>
<feature type="compositionally biased region" description="Polar residues" evidence="2">
    <location>
        <begin position="1840"/>
        <end position="1893"/>
    </location>
</feature>
<feature type="region of interest" description="Disordered" evidence="2">
    <location>
        <begin position="1458"/>
        <end position="1491"/>
    </location>
</feature>
<dbReference type="PROSITE" id="PS50090">
    <property type="entry name" value="MYB_LIKE"/>
    <property type="match status" value="1"/>
</dbReference>
<feature type="region of interest" description="Disordered" evidence="2">
    <location>
        <begin position="1567"/>
        <end position="1807"/>
    </location>
</feature>
<feature type="compositionally biased region" description="Polar residues" evidence="2">
    <location>
        <begin position="962"/>
        <end position="995"/>
    </location>
</feature>
<sequence length="2046" mass="222469">MHGCNSGSALLVNAEVDFMGRVVDGGVGIGVKTSPRRSAIEQAQAELRQEYDVREERRRELDFLEKGGNPLDFKYGNAASVSVQSTSLTDQHAQHFVTSEAKGSFAQSASAHGDSVESSGRPGVPAACEPNSADNLLLFDGENELPEGERKSMHSRKRNTVVPSEQSSHMEGTQNVKESEDSTIFRPYARRYRSKIKRDGGRSSSTDIVHGRGGHGSSLPARGASKDVKASTSEPNNQKDKNISSVTTTKSATSNGDLASKVITSDDKLNMELDGGKPVEETTGHSKGDQFERKVDVIASKTMIDNLPKEPTIMEAHKSPVSLAFEEPNLVVGKEQVVSASLERLPGTGATKPENETSSHQLNGVADAKIDRKNISNEEQNSSVAIGTKGLDMESSSTKNSLSLDVNNENEACINPKNVDFNVNPLEHTSEKEESPALAIGELAKEKNEIKVLDNAAIICDANTSLNQNHSLSDSTVKVEEVRSELQIEVSCPSNNEVIQSSDAVSEADRKVSTVQGDNSNSNIEKTCASRPQGTMDNFMCEIPEMTFSGITCTDNADTQTSLENHVEVVDKAREDSILEEARIIEAKRKRIAELSVGTFPVENSRKSHWDFVLEEMAWLANDFAQERLWKMTAAAQICRRVAFTSRFKFEEQIRYWKLKKIALTLANAVMDFWHSAEGLLTSKDANLGPKTCGHDLMGLRANKVTEITTTELDTLISSVLQYMIVPYPEIFFFLSYLFVKHDVEQDAKECQQHTGKNNGFAIRAYALRYLKYNSSPVPSLLAEAPATPDRISDLGIMDISWDEHLTEENLFYAVHSGAMETYRRSIESYMVQTEKTGSTVQEEVETSAYDARAEFGYDDSVYDEDEGETSTYYLPGAFEGRQSSKLNQKKRKNPMKSYPARQYKVGADLPYGYCGQPSIFMGKRPASSLNDGSIPAKRVRSGSRQRVLSPFSSAAAARDSQAPTQTDASSGDTNSFQDEQNTLHGGLRTQNSLEVDSIGDSERQQPYDCAGTPTKPKKKKKAKNLGSAYNQGWQLESPVHSEQRDYLKKRPESHHFDSNGTSGLYGQHNAKKLKIMKHQPDSAYDITPNGSIPSPVGSQMSNMPNPSKIIRLIHGSDKGRKAKTPKMSTGQPASGSPWSLFEDQALVVLVHDMGPNWQLVSDAINSTLQFKCIFRKPNECKERHKILMDRSGDGADSADDSGSSQPYPSTLPGIPKGSARQLFQRLQGPMEEDTLKSHFEKIILISKKQNYWRSQDLKQIVPVHNSHVIALSQVCPNNLNGGVLTPLDLCDATASSQDVLPFGSQASHVSGLAMLNQGDVGSRLPASGGNCSLQGSSSMVLGNNLSSPSAPLNAALRDCRYGVPRTSLPADEQHRIQQYNQMLSGRNVQQSNLSLAGSVSGSERGRMLPAANGMGMMCGVNRTMPMSRPGFQGMASSAMLNSGSMLSSNMGGMPSPVNMPSGPGSGQANSMLRPHDTTHLMRSGPNPEHQMQVAPELQMQAQGNGQGIPAFNGLSSAYPNHPQQQQQQTPTQQSRAPSKSHHANLQGSNHATGSQQQVYAMRLAKERQMQPQQLHMHQQQQQPQQPFAASSTLMPQVQPQAQLPISSLQNSSQIQSQASNQPVSLPLTPSSPMPPTSIQRQQKHQLSPHGLGRNPQPGASGLNNQVGKQRQQQSLQQQFQQSSRHHPQQHQQTQSQQQSKLLKGGGRGLMHQNVSADHARPNGVSMAPGNQGAKKGEHMIQSQGLYSGPGVSPVQQSKPVVSSQPLNHSQPQQKVMSGAAALSTKQLQQMASHSDNSSQGQVSTVPSGRTLSAVNQSVLPGAMGSHHQHLQLQSQLHQKQANQNHPSVQKMLQQNRQTNSDPSSKSQAEPAQADQQPRNNASQVGTTTTSAMHQAGPDLVNNMVPVVSPSVGGSQWKSPEAVYDPGMPNVAAQVGSIGSAPLTTSAGSDPAPSVSQGLGQRQLSGSLRPLGNNSGGQWSNQPQIQQSSTPPSPQQHNQPPEQLQQDQHNSPPQQLPLQQQPQQQTMHLQAAQGSLYHRHSNSKLE</sequence>
<feature type="domain" description="HSA" evidence="4">
    <location>
        <begin position="597"/>
        <end position="672"/>
    </location>
</feature>
<dbReference type="InterPro" id="IPR014012">
    <property type="entry name" value="HSA_dom"/>
</dbReference>
<dbReference type="InterPro" id="IPR044798">
    <property type="entry name" value="EAF1A/B"/>
</dbReference>
<dbReference type="PROSITE" id="PS51204">
    <property type="entry name" value="HSA"/>
    <property type="match status" value="1"/>
</dbReference>
<feature type="compositionally biased region" description="Polar residues" evidence="2">
    <location>
        <begin position="1767"/>
        <end position="1776"/>
    </location>
</feature>
<feature type="region of interest" description="Disordered" evidence="2">
    <location>
        <begin position="108"/>
        <end position="132"/>
    </location>
</feature>
<feature type="compositionally biased region" description="Low complexity" evidence="2">
    <location>
        <begin position="1570"/>
        <end position="1587"/>
    </location>
</feature>
<feature type="region of interest" description="Disordered" evidence="2">
    <location>
        <begin position="1191"/>
        <end position="1216"/>
    </location>
</feature>
<evidence type="ECO:0000259" key="3">
    <source>
        <dbReference type="PROSITE" id="PS50090"/>
    </source>
</evidence>
<feature type="region of interest" description="Disordered" evidence="2">
    <location>
        <begin position="1942"/>
        <end position="2046"/>
    </location>
</feature>
<evidence type="ECO:0000313" key="6">
    <source>
        <dbReference type="Proteomes" id="UP000701853"/>
    </source>
</evidence>
<feature type="domain" description="Myb-like" evidence="3">
    <location>
        <begin position="1131"/>
        <end position="1189"/>
    </location>
</feature>
<keyword evidence="6" id="KW-1185">Reference proteome</keyword>
<feature type="compositionally biased region" description="Low complexity" evidence="2">
    <location>
        <begin position="1523"/>
        <end position="1534"/>
    </location>
</feature>
<keyword evidence="1" id="KW-0156">Chromatin regulator</keyword>
<evidence type="ECO:0000259" key="4">
    <source>
        <dbReference type="PROSITE" id="PS51204"/>
    </source>
</evidence>
<feature type="region of interest" description="Disordered" evidence="2">
    <location>
        <begin position="347"/>
        <end position="366"/>
    </location>
</feature>
<protein>
    <recommendedName>
        <fullName evidence="7">Myb-like domain-containing protein</fullName>
    </recommendedName>
</protein>
<feature type="compositionally biased region" description="Low complexity" evidence="2">
    <location>
        <begin position="1603"/>
        <end position="1629"/>
    </location>
</feature>
<dbReference type="InterPro" id="IPR001005">
    <property type="entry name" value="SANT/Myb"/>
</dbReference>
<feature type="compositionally biased region" description="Polar residues" evidence="2">
    <location>
        <begin position="1588"/>
        <end position="1602"/>
    </location>
</feature>
<feature type="compositionally biased region" description="Polar residues" evidence="2">
    <location>
        <begin position="1784"/>
        <end position="1807"/>
    </location>
</feature>
<feature type="compositionally biased region" description="Polar residues" evidence="2">
    <location>
        <begin position="243"/>
        <end position="257"/>
    </location>
</feature>
<dbReference type="GO" id="GO:0035267">
    <property type="term" value="C:NuA4 histone acetyltransferase complex"/>
    <property type="evidence" value="ECO:0007669"/>
    <property type="project" value="InterPro"/>
</dbReference>
<feature type="region of interest" description="Disordered" evidence="2">
    <location>
        <begin position="1824"/>
        <end position="1907"/>
    </location>
</feature>
<comment type="caution">
    <text evidence="5">The sequence shown here is derived from an EMBL/GenBank/DDBJ whole genome shotgun (WGS) entry which is preliminary data.</text>
</comment>
<feature type="compositionally biased region" description="Low complexity" evidence="2">
    <location>
        <begin position="1750"/>
        <end position="1766"/>
    </location>
</feature>
<evidence type="ECO:0000256" key="2">
    <source>
        <dbReference type="SAM" id="MobiDB-lite"/>
    </source>
</evidence>
<dbReference type="GO" id="GO:0006325">
    <property type="term" value="P:chromatin organization"/>
    <property type="evidence" value="ECO:0007669"/>
    <property type="project" value="UniProtKB-KW"/>
</dbReference>
<feature type="compositionally biased region" description="Basic residues" evidence="2">
    <location>
        <begin position="2037"/>
        <end position="2046"/>
    </location>
</feature>
<feature type="compositionally biased region" description="Polar residues" evidence="2">
    <location>
        <begin position="1942"/>
        <end position="1979"/>
    </location>
</feature>
<organism evidence="5 6">
    <name type="scientific">Gossypium anomalum</name>
    <dbReference type="NCBI Taxonomy" id="47600"/>
    <lineage>
        <taxon>Eukaryota</taxon>
        <taxon>Viridiplantae</taxon>
        <taxon>Streptophyta</taxon>
        <taxon>Embryophyta</taxon>
        <taxon>Tracheophyta</taxon>
        <taxon>Spermatophyta</taxon>
        <taxon>Magnoliopsida</taxon>
        <taxon>eudicotyledons</taxon>
        <taxon>Gunneridae</taxon>
        <taxon>Pentapetalae</taxon>
        <taxon>rosids</taxon>
        <taxon>malvids</taxon>
        <taxon>Malvales</taxon>
        <taxon>Malvaceae</taxon>
        <taxon>Malvoideae</taxon>
        <taxon>Gossypium</taxon>
    </lineage>
</organism>
<feature type="region of interest" description="Disordered" evidence="2">
    <location>
        <begin position="927"/>
        <end position="1026"/>
    </location>
</feature>
<accession>A0A8J6D0L5</accession>
<feature type="region of interest" description="Disordered" evidence="2">
    <location>
        <begin position="376"/>
        <end position="401"/>
    </location>
</feature>
<feature type="region of interest" description="Disordered" evidence="2">
    <location>
        <begin position="146"/>
        <end position="288"/>
    </location>
</feature>
<feature type="compositionally biased region" description="Basic and acidic residues" evidence="2">
    <location>
        <begin position="264"/>
        <end position="288"/>
    </location>
</feature>
<dbReference type="Gene3D" id="1.10.10.60">
    <property type="entry name" value="Homeodomain-like"/>
    <property type="match status" value="1"/>
</dbReference>
<evidence type="ECO:0000313" key="5">
    <source>
        <dbReference type="EMBL" id="KAG8486908.1"/>
    </source>
</evidence>
<dbReference type="PANTHER" id="PTHR46774:SF3">
    <property type="entry name" value="CHROMATIN MODIFICATION-RELATED PROTEIN EAF1 A-RELATED"/>
    <property type="match status" value="1"/>
</dbReference>
<dbReference type="Pfam" id="PF13921">
    <property type="entry name" value="Myb_DNA-bind_6"/>
    <property type="match status" value="1"/>
</dbReference>